<sequence>MDREKTHSPARSEFQMREWPFFWVLRINARYLQVMESVLKPVGLDVPRWRVLMVLYDGEHMSVSEIAEICVIKLNTTTKIIQRMVADGLVVTRPRASDGRVTEVTLTRAGVALRHRGWAEAEKVRERVYKGLDEAERKEMTEMLKGMFERLAD</sequence>
<dbReference type="GO" id="GO:0003677">
    <property type="term" value="F:DNA binding"/>
    <property type="evidence" value="ECO:0007669"/>
    <property type="project" value="UniProtKB-KW"/>
</dbReference>
<feature type="domain" description="HTH marR-type" evidence="4">
    <location>
        <begin position="18"/>
        <end position="149"/>
    </location>
</feature>
<comment type="caution">
    <text evidence="5">The sequence shown here is derived from an EMBL/GenBank/DDBJ whole genome shotgun (WGS) entry which is preliminary data.</text>
</comment>
<dbReference type="AlphaFoldDB" id="A0A838XUQ3"/>
<protein>
    <submittedName>
        <fullName evidence="5">Winged helix-turn-helix transcriptional regulator</fullName>
    </submittedName>
</protein>
<proteinExistence type="predicted"/>
<dbReference type="PANTHER" id="PTHR42756:SF1">
    <property type="entry name" value="TRANSCRIPTIONAL REPRESSOR OF EMRAB OPERON"/>
    <property type="match status" value="1"/>
</dbReference>
<evidence type="ECO:0000259" key="4">
    <source>
        <dbReference type="PROSITE" id="PS50995"/>
    </source>
</evidence>
<reference evidence="5 6" key="2">
    <citation type="submission" date="2020-08" db="EMBL/GenBank/DDBJ databases">
        <title>Stappia taiwanensis sp. nov., isolated from a coastal thermal spring.</title>
        <authorList>
            <person name="Kampfer P."/>
        </authorList>
    </citation>
    <scope>NUCLEOTIDE SEQUENCE [LARGE SCALE GENOMIC DNA]</scope>
    <source>
        <strain evidence="5 6">DSM 23284</strain>
    </source>
</reference>
<keyword evidence="1" id="KW-0805">Transcription regulation</keyword>
<dbReference type="InterPro" id="IPR000835">
    <property type="entry name" value="HTH_MarR-typ"/>
</dbReference>
<evidence type="ECO:0000256" key="3">
    <source>
        <dbReference type="ARBA" id="ARBA00023163"/>
    </source>
</evidence>
<dbReference type="Gene3D" id="1.10.10.10">
    <property type="entry name" value="Winged helix-like DNA-binding domain superfamily/Winged helix DNA-binding domain"/>
    <property type="match status" value="1"/>
</dbReference>
<dbReference type="PANTHER" id="PTHR42756">
    <property type="entry name" value="TRANSCRIPTIONAL REGULATOR, MARR"/>
    <property type="match status" value="1"/>
</dbReference>
<evidence type="ECO:0000256" key="2">
    <source>
        <dbReference type="ARBA" id="ARBA00023125"/>
    </source>
</evidence>
<dbReference type="SUPFAM" id="SSF46785">
    <property type="entry name" value="Winged helix' DNA-binding domain"/>
    <property type="match status" value="1"/>
</dbReference>
<evidence type="ECO:0000313" key="6">
    <source>
        <dbReference type="Proteomes" id="UP000559404"/>
    </source>
</evidence>
<dbReference type="SMART" id="SM00347">
    <property type="entry name" value="HTH_MARR"/>
    <property type="match status" value="1"/>
</dbReference>
<evidence type="ECO:0000313" key="5">
    <source>
        <dbReference type="EMBL" id="MBA4610713.1"/>
    </source>
</evidence>
<gene>
    <name evidence="5" type="ORF">H1W37_03545</name>
</gene>
<dbReference type="PROSITE" id="PS50995">
    <property type="entry name" value="HTH_MARR_2"/>
    <property type="match status" value="1"/>
</dbReference>
<dbReference type="EMBL" id="JACEON010000002">
    <property type="protein sequence ID" value="MBA4610713.1"/>
    <property type="molecule type" value="Genomic_DNA"/>
</dbReference>
<dbReference type="GO" id="GO:0003700">
    <property type="term" value="F:DNA-binding transcription factor activity"/>
    <property type="evidence" value="ECO:0007669"/>
    <property type="project" value="InterPro"/>
</dbReference>
<dbReference type="Pfam" id="PF12802">
    <property type="entry name" value="MarR_2"/>
    <property type="match status" value="1"/>
</dbReference>
<dbReference type="InterPro" id="IPR036388">
    <property type="entry name" value="WH-like_DNA-bd_sf"/>
</dbReference>
<evidence type="ECO:0000256" key="1">
    <source>
        <dbReference type="ARBA" id="ARBA00023015"/>
    </source>
</evidence>
<keyword evidence="3" id="KW-0804">Transcription</keyword>
<dbReference type="Proteomes" id="UP000559404">
    <property type="component" value="Unassembled WGS sequence"/>
</dbReference>
<keyword evidence="6" id="KW-1185">Reference proteome</keyword>
<keyword evidence="2" id="KW-0238">DNA-binding</keyword>
<name>A0A838XUQ3_9HYPH</name>
<reference evidence="5 6" key="1">
    <citation type="submission" date="2020-07" db="EMBL/GenBank/DDBJ databases">
        <authorList>
            <person name="Li M."/>
        </authorList>
    </citation>
    <scope>NUCLEOTIDE SEQUENCE [LARGE SCALE GENOMIC DNA]</scope>
    <source>
        <strain evidence="5 6">DSM 23284</strain>
    </source>
</reference>
<accession>A0A838XUQ3</accession>
<dbReference type="InterPro" id="IPR036390">
    <property type="entry name" value="WH_DNA-bd_sf"/>
</dbReference>
<organism evidence="5 6">
    <name type="scientific">Stappia taiwanensis</name>
    <dbReference type="NCBI Taxonomy" id="992267"/>
    <lineage>
        <taxon>Bacteria</taxon>
        <taxon>Pseudomonadati</taxon>
        <taxon>Pseudomonadota</taxon>
        <taxon>Alphaproteobacteria</taxon>
        <taxon>Hyphomicrobiales</taxon>
        <taxon>Stappiaceae</taxon>
        <taxon>Stappia</taxon>
    </lineage>
</organism>